<feature type="domain" description="Replication protein A 70 kDa DNA-binding subunit B/D first OB fold" evidence="1">
    <location>
        <begin position="2"/>
        <end position="62"/>
    </location>
</feature>
<dbReference type="CDD" id="cd04480">
    <property type="entry name" value="RPA1_DBD_A_like"/>
    <property type="match status" value="1"/>
</dbReference>
<dbReference type="PANTHER" id="PTHR47165">
    <property type="entry name" value="OS03G0429900 PROTEIN"/>
    <property type="match status" value="1"/>
</dbReference>
<evidence type="ECO:0000313" key="3">
    <source>
        <dbReference type="Proteomes" id="UP000265520"/>
    </source>
</evidence>
<dbReference type="InterPro" id="IPR003871">
    <property type="entry name" value="RFA1B/D_OB_1st"/>
</dbReference>
<dbReference type="Pfam" id="PF02721">
    <property type="entry name" value="DUF223"/>
    <property type="match status" value="1"/>
</dbReference>
<name>A0A392M3I0_9FABA</name>
<accession>A0A392M3I0</accession>
<dbReference type="Proteomes" id="UP000265520">
    <property type="component" value="Unassembled WGS sequence"/>
</dbReference>
<evidence type="ECO:0000313" key="2">
    <source>
        <dbReference type="EMBL" id="MCH81835.1"/>
    </source>
</evidence>
<dbReference type="PANTHER" id="PTHR47165:SF4">
    <property type="entry name" value="OS03G0429900 PROTEIN"/>
    <property type="match status" value="1"/>
</dbReference>
<dbReference type="Gene3D" id="2.40.50.140">
    <property type="entry name" value="Nucleic acid-binding proteins"/>
    <property type="match status" value="3"/>
</dbReference>
<gene>
    <name evidence="2" type="ORF">A2U01_0002628</name>
</gene>
<keyword evidence="3" id="KW-1185">Reference proteome</keyword>
<dbReference type="EMBL" id="LXQA010002842">
    <property type="protein sequence ID" value="MCH81835.1"/>
    <property type="molecule type" value="Genomic_DNA"/>
</dbReference>
<proteinExistence type="predicted"/>
<organism evidence="2 3">
    <name type="scientific">Trifolium medium</name>
    <dbReference type="NCBI Taxonomy" id="97028"/>
    <lineage>
        <taxon>Eukaryota</taxon>
        <taxon>Viridiplantae</taxon>
        <taxon>Streptophyta</taxon>
        <taxon>Embryophyta</taxon>
        <taxon>Tracheophyta</taxon>
        <taxon>Spermatophyta</taxon>
        <taxon>Magnoliopsida</taxon>
        <taxon>eudicotyledons</taxon>
        <taxon>Gunneridae</taxon>
        <taxon>Pentapetalae</taxon>
        <taxon>rosids</taxon>
        <taxon>fabids</taxon>
        <taxon>Fabales</taxon>
        <taxon>Fabaceae</taxon>
        <taxon>Papilionoideae</taxon>
        <taxon>50 kb inversion clade</taxon>
        <taxon>NPAAA clade</taxon>
        <taxon>Hologalegina</taxon>
        <taxon>IRL clade</taxon>
        <taxon>Trifolieae</taxon>
        <taxon>Trifolium</taxon>
    </lineage>
</organism>
<sequence length="292" mass="32945">MDRNQNYIHASIRKTLIYKFKDELEEGKCYSFEGLGVAANGGAYRTTHHKYKLNFQYSSVVQRLPNFDIARSPYKFVSIAEVVGGLYDTDYLVDVIGFLVSVGQEREISNQNGTTTKLNVISLEADGARIQCTLFGQYVDQLNTFLGAGDVNSAVVIMRLAKAKTFQDKIHIQNCMNCSVLIFNPTCEESVKFRKRHNDSNDMPSPFTVTQQSVDSRLPPAEDFLENTPRLTLQGLKEVTSDSVNVVFATVKRILNPDSFWYTACVCSKAVIPDSKMFYCEKCNKHVQRVIP</sequence>
<dbReference type="SUPFAM" id="SSF50249">
    <property type="entry name" value="Nucleic acid-binding proteins"/>
    <property type="match status" value="3"/>
</dbReference>
<comment type="caution">
    <text evidence="2">The sequence shown here is derived from an EMBL/GenBank/DDBJ whole genome shotgun (WGS) entry which is preliminary data.</text>
</comment>
<dbReference type="AlphaFoldDB" id="A0A392M3I0"/>
<dbReference type="InterPro" id="IPR012340">
    <property type="entry name" value="NA-bd_OB-fold"/>
</dbReference>
<feature type="non-terminal residue" evidence="2">
    <location>
        <position position="292"/>
    </location>
</feature>
<reference evidence="2 3" key="1">
    <citation type="journal article" date="2018" name="Front. Plant Sci.">
        <title>Red Clover (Trifolium pratense) and Zigzag Clover (T. medium) - A Picture of Genomic Similarities and Differences.</title>
        <authorList>
            <person name="Dluhosova J."/>
            <person name="Istvanek J."/>
            <person name="Nedelnik J."/>
            <person name="Repkova J."/>
        </authorList>
    </citation>
    <scope>NUCLEOTIDE SEQUENCE [LARGE SCALE GENOMIC DNA]</scope>
    <source>
        <strain evidence="3">cv. 10/8</strain>
        <tissue evidence="2">Leaf</tissue>
    </source>
</reference>
<evidence type="ECO:0000259" key="1">
    <source>
        <dbReference type="Pfam" id="PF02721"/>
    </source>
</evidence>
<protein>
    <submittedName>
        <fullName evidence="2">Replication factor-A carboxy-terminal domain protein</fullName>
    </submittedName>
</protein>
<dbReference type="CDD" id="cd04481">
    <property type="entry name" value="RPA1_DBD_B_like"/>
    <property type="match status" value="1"/>
</dbReference>